<evidence type="ECO:0000259" key="1">
    <source>
        <dbReference type="Pfam" id="PF01208"/>
    </source>
</evidence>
<dbReference type="Proteomes" id="UP000297597">
    <property type="component" value="Unassembled WGS sequence"/>
</dbReference>
<dbReference type="InterPro" id="IPR038071">
    <property type="entry name" value="UROD/MetE-like_sf"/>
</dbReference>
<evidence type="ECO:0000313" key="3">
    <source>
        <dbReference type="Proteomes" id="UP000297597"/>
    </source>
</evidence>
<name>A0A4Y7RWD2_9FIRM</name>
<dbReference type="InterPro" id="IPR052024">
    <property type="entry name" value="Methanogen_methyltrans"/>
</dbReference>
<dbReference type="OrthoDB" id="9813603at2"/>
<organism evidence="2 3">
    <name type="scientific">Pelotomaculum propionicicum</name>
    <dbReference type="NCBI Taxonomy" id="258475"/>
    <lineage>
        <taxon>Bacteria</taxon>
        <taxon>Bacillati</taxon>
        <taxon>Bacillota</taxon>
        <taxon>Clostridia</taxon>
        <taxon>Eubacteriales</taxon>
        <taxon>Desulfotomaculaceae</taxon>
        <taxon>Pelotomaculum</taxon>
    </lineage>
</organism>
<evidence type="ECO:0000313" key="2">
    <source>
        <dbReference type="EMBL" id="TEB13029.1"/>
    </source>
</evidence>
<dbReference type="PANTHER" id="PTHR47099:SF1">
    <property type="entry name" value="METHYLCOBAMIDE:COM METHYLTRANSFERASE MTBA"/>
    <property type="match status" value="1"/>
</dbReference>
<reference evidence="2 3" key="1">
    <citation type="journal article" date="2018" name="Environ. Microbiol.">
        <title>Novel energy conservation strategies and behaviour of Pelotomaculum schinkii driving syntrophic propionate catabolism.</title>
        <authorList>
            <person name="Hidalgo-Ahumada C.A.P."/>
            <person name="Nobu M.K."/>
            <person name="Narihiro T."/>
            <person name="Tamaki H."/>
            <person name="Liu W.T."/>
            <person name="Kamagata Y."/>
            <person name="Stams A.J.M."/>
            <person name="Imachi H."/>
            <person name="Sousa D.Z."/>
        </authorList>
    </citation>
    <scope>NUCLEOTIDE SEQUENCE [LARGE SCALE GENOMIC DNA]</scope>
    <source>
        <strain evidence="2 3">MGP</strain>
    </source>
</reference>
<dbReference type="Pfam" id="PF01208">
    <property type="entry name" value="URO-D"/>
    <property type="match status" value="1"/>
</dbReference>
<dbReference type="EC" id="4.1.1.37" evidence="2"/>
<dbReference type="EMBL" id="QFFZ01000004">
    <property type="protein sequence ID" value="TEB13029.1"/>
    <property type="molecule type" value="Genomic_DNA"/>
</dbReference>
<dbReference type="AlphaFoldDB" id="A0A4Y7RWD2"/>
<dbReference type="GO" id="GO:0006779">
    <property type="term" value="P:porphyrin-containing compound biosynthetic process"/>
    <property type="evidence" value="ECO:0007669"/>
    <property type="project" value="InterPro"/>
</dbReference>
<dbReference type="InterPro" id="IPR000257">
    <property type="entry name" value="Uroporphyrinogen_deCOase"/>
</dbReference>
<comment type="caution">
    <text evidence="2">The sequence shown here is derived from an EMBL/GenBank/DDBJ whole genome shotgun (WGS) entry which is preliminary data.</text>
</comment>
<dbReference type="PANTHER" id="PTHR47099">
    <property type="entry name" value="METHYLCOBAMIDE:COM METHYLTRANSFERASE MTBA"/>
    <property type="match status" value="1"/>
</dbReference>
<protein>
    <submittedName>
        <fullName evidence="2">Uroporphyrinogen decarboxylase</fullName>
        <ecNumber evidence="2">4.1.1.37</ecNumber>
    </submittedName>
</protein>
<gene>
    <name evidence="2" type="primary">hemE_3</name>
    <name evidence="2" type="ORF">Pmgp_00667</name>
</gene>
<dbReference type="SUPFAM" id="SSF51726">
    <property type="entry name" value="UROD/MetE-like"/>
    <property type="match status" value="1"/>
</dbReference>
<dbReference type="GO" id="GO:0004853">
    <property type="term" value="F:uroporphyrinogen decarboxylase activity"/>
    <property type="evidence" value="ECO:0007669"/>
    <property type="project" value="UniProtKB-EC"/>
</dbReference>
<keyword evidence="2" id="KW-0456">Lyase</keyword>
<accession>A0A4Y7RWD2</accession>
<sequence>MSEKMQQLYNERLRRYQAAIALEMPDRIPISAGSNYFAEVYAGHSNQEFIYDVNKWTEADVKFVNDFPEVDAFRSGRFWGPLHDAVGFNMYKLPGRDLSPRTQFQFVEGERMKADEYDLLINDPVTFLFERFLPRTLNDFKEPGSIRANMALIKGSIASGMMGGFMRNRSIYLQNELGMPNSMGGVFLAPFDYLADGLRGLRGVMLDVRRQPDKILEACDALIPDIVNAGLAIADPLRRSPIFLPLHRGAFPFLSPKQFDELYWPSLKKTMLMFIEAGYTIRAYLEGDWGPNWHHFRELPKGKVLCDIDVQGDIFMAKEELGGYQCIAGGMPDSMLILGTPAEVKERVKLLCETVGKDGGFIINGGCGIPYDARPENFRAMIDAVLEYGRYSDTFDFEIQMNPNPPAGWQPPKRRVATPWEVKLQELGGVKGDEELIRKNWEMLEHMAFNWLFSWMW</sequence>
<keyword evidence="3" id="KW-1185">Reference proteome</keyword>
<dbReference type="RefSeq" id="WP_134212545.1">
    <property type="nucleotide sequence ID" value="NZ_QFFZ01000004.1"/>
</dbReference>
<proteinExistence type="predicted"/>
<dbReference type="Gene3D" id="3.20.20.210">
    <property type="match status" value="1"/>
</dbReference>
<feature type="domain" description="Uroporphyrinogen decarboxylase (URO-D)" evidence="1">
    <location>
        <begin position="253"/>
        <end position="388"/>
    </location>
</feature>